<feature type="non-terminal residue" evidence="2">
    <location>
        <position position="1"/>
    </location>
</feature>
<sequence>LSVVSSSDDKNGEVAGSGGIWPDDGSSYRSDSALDAGGAINGLVSEMVVGIVLNKITHPAGFPMLSSDESDEIEITEMAITCTSKVHINHLYINHA</sequence>
<organism evidence="2">
    <name type="scientific">Tanacetum cinerariifolium</name>
    <name type="common">Dalmatian daisy</name>
    <name type="synonym">Chrysanthemum cinerariifolium</name>
    <dbReference type="NCBI Taxonomy" id="118510"/>
    <lineage>
        <taxon>Eukaryota</taxon>
        <taxon>Viridiplantae</taxon>
        <taxon>Streptophyta</taxon>
        <taxon>Embryophyta</taxon>
        <taxon>Tracheophyta</taxon>
        <taxon>Spermatophyta</taxon>
        <taxon>Magnoliopsida</taxon>
        <taxon>eudicotyledons</taxon>
        <taxon>Gunneridae</taxon>
        <taxon>Pentapetalae</taxon>
        <taxon>asterids</taxon>
        <taxon>campanulids</taxon>
        <taxon>Asterales</taxon>
        <taxon>Asteraceae</taxon>
        <taxon>Asteroideae</taxon>
        <taxon>Anthemideae</taxon>
        <taxon>Anthemidinae</taxon>
        <taxon>Tanacetum</taxon>
    </lineage>
</organism>
<reference evidence="2" key="1">
    <citation type="journal article" date="2019" name="Sci. Rep.">
        <title>Draft genome of Tanacetum cinerariifolium, the natural source of mosquito coil.</title>
        <authorList>
            <person name="Yamashiro T."/>
            <person name="Shiraishi A."/>
            <person name="Satake H."/>
            <person name="Nakayama K."/>
        </authorList>
    </citation>
    <scope>NUCLEOTIDE SEQUENCE</scope>
</reference>
<dbReference type="AlphaFoldDB" id="A0A699WBN0"/>
<proteinExistence type="predicted"/>
<accession>A0A699WBN0</accession>
<name>A0A699WBN0_TANCI</name>
<evidence type="ECO:0000256" key="1">
    <source>
        <dbReference type="SAM" id="MobiDB-lite"/>
    </source>
</evidence>
<comment type="caution">
    <text evidence="2">The sequence shown here is derived from an EMBL/GenBank/DDBJ whole genome shotgun (WGS) entry which is preliminary data.</text>
</comment>
<evidence type="ECO:0000313" key="2">
    <source>
        <dbReference type="EMBL" id="GFD44189.1"/>
    </source>
</evidence>
<dbReference type="EMBL" id="BKCJ011615818">
    <property type="protein sequence ID" value="GFD44189.1"/>
    <property type="molecule type" value="Genomic_DNA"/>
</dbReference>
<feature type="region of interest" description="Disordered" evidence="1">
    <location>
        <begin position="1"/>
        <end position="25"/>
    </location>
</feature>
<protein>
    <submittedName>
        <fullName evidence="2">Uncharacterized protein</fullName>
    </submittedName>
</protein>
<gene>
    <name evidence="2" type="ORF">Tci_916158</name>
</gene>